<evidence type="ECO:0000259" key="3">
    <source>
        <dbReference type="Pfam" id="PF17951"/>
    </source>
</evidence>
<reference evidence="4 5" key="1">
    <citation type="submission" date="2018-02" db="EMBL/GenBank/DDBJ databases">
        <title>Genome sequence of the basidiomycete white-rot fungus Phlebia centrifuga.</title>
        <authorList>
            <person name="Granchi Z."/>
            <person name="Peng M."/>
            <person name="de Vries R.P."/>
            <person name="Hilden K."/>
            <person name="Makela M.R."/>
            <person name="Grigoriev I."/>
            <person name="Riley R."/>
        </authorList>
    </citation>
    <scope>NUCLEOTIDE SEQUENCE [LARGE SCALE GENOMIC DNA]</scope>
    <source>
        <strain evidence="4 5">FBCC195</strain>
    </source>
</reference>
<evidence type="ECO:0000313" key="4">
    <source>
        <dbReference type="EMBL" id="PSR82692.1"/>
    </source>
</evidence>
<dbReference type="EMBL" id="MLYV02000578">
    <property type="protein sequence ID" value="PSR82692.1"/>
    <property type="molecule type" value="Genomic_DNA"/>
</dbReference>
<dbReference type="GO" id="GO:0019171">
    <property type="term" value="F:(3R)-hydroxyacyl-[acyl-carrier-protein] dehydratase activity"/>
    <property type="evidence" value="ECO:0007669"/>
    <property type="project" value="InterPro"/>
</dbReference>
<gene>
    <name evidence="4" type="ORF">PHLCEN_2v5979</name>
</gene>
<evidence type="ECO:0000256" key="1">
    <source>
        <dbReference type="SAM" id="MobiDB-lite"/>
    </source>
</evidence>
<feature type="chain" id="PRO_5015332279" description="Fatty acid synthase meander beta sheet domain-containing protein" evidence="2">
    <location>
        <begin position="23"/>
        <end position="92"/>
    </location>
</feature>
<dbReference type="STRING" id="98765.A0A2R6P0U7"/>
<keyword evidence="2" id="KW-0732">Signal</keyword>
<feature type="domain" description="Fatty acid synthase meander beta sheet" evidence="3">
    <location>
        <begin position="8"/>
        <end position="71"/>
    </location>
</feature>
<dbReference type="Gene3D" id="3.30.1120.100">
    <property type="match status" value="1"/>
</dbReference>
<feature type="region of interest" description="Disordered" evidence="1">
    <location>
        <begin position="72"/>
        <end position="92"/>
    </location>
</feature>
<evidence type="ECO:0000256" key="2">
    <source>
        <dbReference type="SAM" id="SignalP"/>
    </source>
</evidence>
<protein>
    <recommendedName>
        <fullName evidence="3">Fatty acid synthase meander beta sheet domain-containing protein</fullName>
    </recommendedName>
</protein>
<sequence length="92" mass="9980">MGFLHNPTLAGLCLDWLRALFATPAIAQGAAHIDNPPRRLFAPRKKQHVVIDTEDGQLVSISLVGAAHSYGDHKLTSRPLRPSTMRPLASST</sequence>
<name>A0A2R6P0U7_9APHY</name>
<comment type="caution">
    <text evidence="4">The sequence shown here is derived from an EMBL/GenBank/DDBJ whole genome shotgun (WGS) entry which is preliminary data.</text>
</comment>
<feature type="signal peptide" evidence="2">
    <location>
        <begin position="1"/>
        <end position="22"/>
    </location>
</feature>
<keyword evidence="5" id="KW-1185">Reference proteome</keyword>
<dbReference type="Proteomes" id="UP000186601">
    <property type="component" value="Unassembled WGS sequence"/>
</dbReference>
<dbReference type="AlphaFoldDB" id="A0A2R6P0U7"/>
<dbReference type="Pfam" id="PF17951">
    <property type="entry name" value="FAS_meander"/>
    <property type="match status" value="1"/>
</dbReference>
<dbReference type="InterPro" id="IPR040883">
    <property type="entry name" value="FAS_meander"/>
</dbReference>
<evidence type="ECO:0000313" key="5">
    <source>
        <dbReference type="Proteomes" id="UP000186601"/>
    </source>
</evidence>
<proteinExistence type="predicted"/>
<accession>A0A2R6P0U7</accession>
<organism evidence="4 5">
    <name type="scientific">Hermanssonia centrifuga</name>
    <dbReference type="NCBI Taxonomy" id="98765"/>
    <lineage>
        <taxon>Eukaryota</taxon>
        <taxon>Fungi</taxon>
        <taxon>Dikarya</taxon>
        <taxon>Basidiomycota</taxon>
        <taxon>Agaricomycotina</taxon>
        <taxon>Agaricomycetes</taxon>
        <taxon>Polyporales</taxon>
        <taxon>Meruliaceae</taxon>
        <taxon>Hermanssonia</taxon>
    </lineage>
</organism>